<sequence length="100" mass="11763">MKNLEAMRADLMRDLEKERARVDAVTNELDTIQTNFETKSKNTVVIETTLREIREERDELVKEKDDVTRQLGDLRTKLDAATKEKDNVSREAQRQQEELE</sequence>
<evidence type="ECO:0000256" key="1">
    <source>
        <dbReference type="SAM" id="MobiDB-lite"/>
    </source>
</evidence>
<gene>
    <name evidence="2" type="ORF">ASIM_LOCUS9358</name>
</gene>
<evidence type="ECO:0000313" key="2">
    <source>
        <dbReference type="EMBL" id="VDK38820.1"/>
    </source>
</evidence>
<feature type="region of interest" description="Disordered" evidence="1">
    <location>
        <begin position="78"/>
        <end position="100"/>
    </location>
</feature>
<dbReference type="EMBL" id="UYRR01028288">
    <property type="protein sequence ID" value="VDK38820.1"/>
    <property type="molecule type" value="Genomic_DNA"/>
</dbReference>
<proteinExistence type="predicted"/>
<accession>A0A0M3JPL9</accession>
<evidence type="ECO:0000313" key="4">
    <source>
        <dbReference type="WBParaSite" id="ASIM_0000961801-mRNA-1"/>
    </source>
</evidence>
<reference evidence="2 3" key="2">
    <citation type="submission" date="2018-11" db="EMBL/GenBank/DDBJ databases">
        <authorList>
            <consortium name="Pathogen Informatics"/>
        </authorList>
    </citation>
    <scope>NUCLEOTIDE SEQUENCE [LARGE SCALE GENOMIC DNA]</scope>
</reference>
<dbReference type="AlphaFoldDB" id="A0A0M3JPL9"/>
<name>A0A0M3JPL9_ANISI</name>
<dbReference type="Proteomes" id="UP000267096">
    <property type="component" value="Unassembled WGS sequence"/>
</dbReference>
<keyword evidence="3" id="KW-1185">Reference proteome</keyword>
<dbReference type="Pfam" id="PF24423">
    <property type="entry name" value="OVT1"/>
    <property type="match status" value="1"/>
</dbReference>
<evidence type="ECO:0000313" key="3">
    <source>
        <dbReference type="Proteomes" id="UP000267096"/>
    </source>
</evidence>
<organism evidence="4">
    <name type="scientific">Anisakis simplex</name>
    <name type="common">Herring worm</name>
    <dbReference type="NCBI Taxonomy" id="6269"/>
    <lineage>
        <taxon>Eukaryota</taxon>
        <taxon>Metazoa</taxon>
        <taxon>Ecdysozoa</taxon>
        <taxon>Nematoda</taxon>
        <taxon>Chromadorea</taxon>
        <taxon>Rhabditida</taxon>
        <taxon>Spirurina</taxon>
        <taxon>Ascaridomorpha</taxon>
        <taxon>Ascaridoidea</taxon>
        <taxon>Anisakidae</taxon>
        <taxon>Anisakis</taxon>
        <taxon>Anisakis simplex complex</taxon>
    </lineage>
</organism>
<protein>
    <submittedName>
        <fullName evidence="4">Myosin_tail_1 domain-containing protein</fullName>
    </submittedName>
</protein>
<dbReference type="WBParaSite" id="ASIM_0000961801-mRNA-1">
    <property type="protein sequence ID" value="ASIM_0000961801-mRNA-1"/>
    <property type="gene ID" value="ASIM_0000961801"/>
</dbReference>
<reference evidence="4" key="1">
    <citation type="submission" date="2017-02" db="UniProtKB">
        <authorList>
            <consortium name="WormBaseParasite"/>
        </authorList>
    </citation>
    <scope>IDENTIFICATION</scope>
</reference>